<dbReference type="PANTHER" id="PTHR43280:SF28">
    <property type="entry name" value="HTH-TYPE TRANSCRIPTIONAL ACTIVATOR RHAS"/>
    <property type="match status" value="1"/>
</dbReference>
<dbReference type="PROSITE" id="PS01124">
    <property type="entry name" value="HTH_ARAC_FAMILY_2"/>
    <property type="match status" value="1"/>
</dbReference>
<dbReference type="Pfam" id="PF17853">
    <property type="entry name" value="GGDEF_2"/>
    <property type="match status" value="1"/>
</dbReference>
<dbReference type="Gene3D" id="1.10.10.60">
    <property type="entry name" value="Homeodomain-like"/>
    <property type="match status" value="2"/>
</dbReference>
<evidence type="ECO:0000256" key="1">
    <source>
        <dbReference type="ARBA" id="ARBA00018672"/>
    </source>
</evidence>
<feature type="domain" description="HTH araC/xylS-type" evidence="7">
    <location>
        <begin position="430"/>
        <end position="528"/>
    </location>
</feature>
<feature type="domain" description="Response regulatory" evidence="8">
    <location>
        <begin position="3"/>
        <end position="120"/>
    </location>
</feature>
<protein>
    <recommendedName>
        <fullName evidence="1">Stage 0 sporulation protein A homolog</fullName>
    </recommendedName>
</protein>
<keyword evidence="10" id="KW-1185">Reference proteome</keyword>
<dbReference type="PRINTS" id="PR00032">
    <property type="entry name" value="HTHARAC"/>
</dbReference>
<dbReference type="InterPro" id="IPR011006">
    <property type="entry name" value="CheY-like_superfamily"/>
</dbReference>
<evidence type="ECO:0000256" key="3">
    <source>
        <dbReference type="ARBA" id="ARBA00023125"/>
    </source>
</evidence>
<accession>A0A3N1XZ72</accession>
<evidence type="ECO:0000259" key="7">
    <source>
        <dbReference type="PROSITE" id="PS01124"/>
    </source>
</evidence>
<keyword evidence="3" id="KW-0238">DNA-binding</keyword>
<evidence type="ECO:0000256" key="5">
    <source>
        <dbReference type="ARBA" id="ARBA00024867"/>
    </source>
</evidence>
<dbReference type="InterPro" id="IPR001789">
    <property type="entry name" value="Sig_transdc_resp-reg_receiver"/>
</dbReference>
<dbReference type="InterPro" id="IPR009057">
    <property type="entry name" value="Homeodomain-like_sf"/>
</dbReference>
<evidence type="ECO:0000256" key="6">
    <source>
        <dbReference type="PROSITE-ProRule" id="PRU00169"/>
    </source>
</evidence>
<evidence type="ECO:0000313" key="10">
    <source>
        <dbReference type="Proteomes" id="UP000273083"/>
    </source>
</evidence>
<dbReference type="GO" id="GO:0003700">
    <property type="term" value="F:DNA-binding transcription factor activity"/>
    <property type="evidence" value="ECO:0007669"/>
    <property type="project" value="InterPro"/>
</dbReference>
<evidence type="ECO:0000256" key="2">
    <source>
        <dbReference type="ARBA" id="ARBA00023015"/>
    </source>
</evidence>
<dbReference type="PROSITE" id="PS50110">
    <property type="entry name" value="RESPONSE_REGULATORY"/>
    <property type="match status" value="1"/>
</dbReference>
<comment type="caution">
    <text evidence="9">The sequence shown here is derived from an EMBL/GenBank/DDBJ whole genome shotgun (WGS) entry which is preliminary data.</text>
</comment>
<dbReference type="AlphaFoldDB" id="A0A3N1XZ72"/>
<dbReference type="GO" id="GO:0000160">
    <property type="term" value="P:phosphorelay signal transduction system"/>
    <property type="evidence" value="ECO:0007669"/>
    <property type="project" value="InterPro"/>
</dbReference>
<dbReference type="SUPFAM" id="SSF46689">
    <property type="entry name" value="Homeodomain-like"/>
    <property type="match status" value="2"/>
</dbReference>
<organism evidence="9 10">
    <name type="scientific">Mobilisporobacter senegalensis</name>
    <dbReference type="NCBI Taxonomy" id="1329262"/>
    <lineage>
        <taxon>Bacteria</taxon>
        <taxon>Bacillati</taxon>
        <taxon>Bacillota</taxon>
        <taxon>Clostridia</taxon>
        <taxon>Lachnospirales</taxon>
        <taxon>Lachnospiraceae</taxon>
        <taxon>Mobilisporobacter</taxon>
    </lineage>
</organism>
<gene>
    <name evidence="9" type="ORF">EDD66_101515</name>
</gene>
<evidence type="ECO:0000256" key="4">
    <source>
        <dbReference type="ARBA" id="ARBA00023163"/>
    </source>
</evidence>
<keyword evidence="6" id="KW-0597">Phosphoprotein</keyword>
<dbReference type="InterPro" id="IPR020449">
    <property type="entry name" value="Tscrpt_reg_AraC-type_HTH"/>
</dbReference>
<dbReference type="InterPro" id="IPR018060">
    <property type="entry name" value="HTH_AraC"/>
</dbReference>
<dbReference type="EMBL" id="RJVG01000001">
    <property type="protein sequence ID" value="ROR31895.1"/>
    <property type="molecule type" value="Genomic_DNA"/>
</dbReference>
<dbReference type="PANTHER" id="PTHR43280">
    <property type="entry name" value="ARAC-FAMILY TRANSCRIPTIONAL REGULATOR"/>
    <property type="match status" value="1"/>
</dbReference>
<evidence type="ECO:0000313" key="9">
    <source>
        <dbReference type="EMBL" id="ROR31895.1"/>
    </source>
</evidence>
<dbReference type="InterPro" id="IPR018062">
    <property type="entry name" value="HTH_AraC-typ_CS"/>
</dbReference>
<dbReference type="InterPro" id="IPR041522">
    <property type="entry name" value="CdaR_GGDEF"/>
</dbReference>
<dbReference type="SUPFAM" id="SSF52172">
    <property type="entry name" value="CheY-like"/>
    <property type="match status" value="1"/>
</dbReference>
<dbReference type="SMART" id="SM00448">
    <property type="entry name" value="REC"/>
    <property type="match status" value="1"/>
</dbReference>
<sequence length="531" mass="60588">MYKILIVDDEPIAVQSVEFMLTKNLENIKIAGTARSGKDAIEKAFETHPDIIIMDINMPGINGIDAMKQIRTSNPNVKFIVVSAFDYFDYAVESVALGVEEYLLKPVKEAKLIETVQKVVSHIEQERKTIRTVLEQKERFEMVTPILENGFINSLCIFDENGEDLQNYCNLFDFQVTSGYVMAIEFGQKSEGEIKNKIGAGIHGQKMYDEYRSIIKSSCQCIVGPIMLNRIIVYVIEDGRKDVYEEKSEAIRLAQAIANKVGRIYPDVYIGIGHFHRDLSDAKKSYHEALQSLQLLTMREDEYQILHVDDILEKMQNDELDYETMFEKEVLTGITGGNITNTLIAFDNIFTKMSKDDRLDFKALKNRCVNLIVGFAKRYENALGNYGDVLTSILEANNKNELHQICKRYIGEAASLITSVRQKKISSTIEKADAYMEKHFNEDISLEDIAKEVNLSSYYFSRFYKSETGINFSDKLSNIRIEKAKSYLLKTELSIKEVSFMVGYTDPNYFSKLFKKVTGCTASEYKKLSGL</sequence>
<dbReference type="Proteomes" id="UP000273083">
    <property type="component" value="Unassembled WGS sequence"/>
</dbReference>
<keyword evidence="2" id="KW-0805">Transcription regulation</keyword>
<dbReference type="SMART" id="SM00342">
    <property type="entry name" value="HTH_ARAC"/>
    <property type="match status" value="1"/>
</dbReference>
<dbReference type="GO" id="GO:0043565">
    <property type="term" value="F:sequence-specific DNA binding"/>
    <property type="evidence" value="ECO:0007669"/>
    <property type="project" value="InterPro"/>
</dbReference>
<feature type="modified residue" description="4-aspartylphosphate" evidence="6">
    <location>
        <position position="55"/>
    </location>
</feature>
<keyword evidence="4" id="KW-0804">Transcription</keyword>
<dbReference type="Pfam" id="PF00072">
    <property type="entry name" value="Response_reg"/>
    <property type="match status" value="1"/>
</dbReference>
<dbReference type="Gene3D" id="3.40.50.2300">
    <property type="match status" value="1"/>
</dbReference>
<dbReference type="OrthoDB" id="9794370at2"/>
<evidence type="ECO:0000259" key="8">
    <source>
        <dbReference type="PROSITE" id="PS50110"/>
    </source>
</evidence>
<dbReference type="RefSeq" id="WP_123607979.1">
    <property type="nucleotide sequence ID" value="NZ_RJVG01000001.1"/>
</dbReference>
<dbReference type="CDD" id="cd17536">
    <property type="entry name" value="REC_YesN-like"/>
    <property type="match status" value="1"/>
</dbReference>
<dbReference type="Pfam" id="PF12833">
    <property type="entry name" value="HTH_18"/>
    <property type="match status" value="1"/>
</dbReference>
<name>A0A3N1XZ72_9FIRM</name>
<comment type="function">
    <text evidence="5">May play the central regulatory role in sporulation. It may be an element of the effector pathway responsible for the activation of sporulation genes in response to nutritional stress. Spo0A may act in concert with spo0H (a sigma factor) to control the expression of some genes that are critical to the sporulation process.</text>
</comment>
<proteinExistence type="predicted"/>
<dbReference type="PROSITE" id="PS00041">
    <property type="entry name" value="HTH_ARAC_FAMILY_1"/>
    <property type="match status" value="1"/>
</dbReference>
<reference evidence="9 10" key="1">
    <citation type="submission" date="2018-11" db="EMBL/GenBank/DDBJ databases">
        <title>Genomic Encyclopedia of Type Strains, Phase IV (KMG-IV): sequencing the most valuable type-strain genomes for metagenomic binning, comparative biology and taxonomic classification.</title>
        <authorList>
            <person name="Goeker M."/>
        </authorList>
    </citation>
    <scope>NUCLEOTIDE SEQUENCE [LARGE SCALE GENOMIC DNA]</scope>
    <source>
        <strain evidence="9 10">DSM 26537</strain>
    </source>
</reference>